<reference evidence="1 2" key="1">
    <citation type="submission" date="2016-12" db="EMBL/GenBank/DDBJ databases">
        <authorList>
            <person name="Song W.-J."/>
            <person name="Kurnit D.M."/>
        </authorList>
    </citation>
    <scope>NUCLEOTIDE SEQUENCE [LARGE SCALE GENOMIC DNA]</scope>
    <source>
        <strain evidence="1 2">IMCC3135</strain>
    </source>
</reference>
<dbReference type="AlphaFoldDB" id="A0A2Z2NGX2"/>
<dbReference type="Proteomes" id="UP000250079">
    <property type="component" value="Chromosome"/>
</dbReference>
<accession>A0A2Z2NGX2</accession>
<evidence type="ECO:0000313" key="2">
    <source>
        <dbReference type="Proteomes" id="UP000250079"/>
    </source>
</evidence>
<organism evidence="1 2">
    <name type="scientific">Granulosicoccus antarcticus IMCC3135</name>
    <dbReference type="NCBI Taxonomy" id="1192854"/>
    <lineage>
        <taxon>Bacteria</taxon>
        <taxon>Pseudomonadati</taxon>
        <taxon>Pseudomonadota</taxon>
        <taxon>Gammaproteobacteria</taxon>
        <taxon>Chromatiales</taxon>
        <taxon>Granulosicoccaceae</taxon>
        <taxon>Granulosicoccus</taxon>
    </lineage>
</organism>
<proteinExistence type="predicted"/>
<sequence>MLTLFDSSVNVVYDGPVAFKGGLLWRSFRSEALTLTQSTDSDVKMAGWLQDSGSFTRNDSYSLRRTEQLAVHAVETDGAVLDVTDATIYWGGGLGRASLDFSADLAGRAIFRSAETDDRRIKVSTPLPFHYLAEPSAWNTAWTFPEGRLQLLADDGSELTLDAGASESGRVQITLSNSDGDAQFDVDWTLWAEMLRP</sequence>
<keyword evidence="2" id="KW-1185">Reference proteome</keyword>
<gene>
    <name evidence="1" type="ORF">IMCC3135_00990</name>
</gene>
<dbReference type="KEGG" id="gai:IMCC3135_00990"/>
<evidence type="ECO:0000313" key="1">
    <source>
        <dbReference type="EMBL" id="ASJ70323.1"/>
    </source>
</evidence>
<dbReference type="EMBL" id="CP018632">
    <property type="protein sequence ID" value="ASJ70323.1"/>
    <property type="molecule type" value="Genomic_DNA"/>
</dbReference>
<dbReference type="RefSeq" id="WP_088915873.1">
    <property type="nucleotide sequence ID" value="NZ_CP018632.1"/>
</dbReference>
<protein>
    <submittedName>
        <fullName evidence="1">Uncharacterized protein</fullName>
    </submittedName>
</protein>
<name>A0A2Z2NGX2_9GAMM</name>